<keyword evidence="1" id="KW-0812">Transmembrane</keyword>
<evidence type="ECO:0008006" key="4">
    <source>
        <dbReference type="Google" id="ProtNLM"/>
    </source>
</evidence>
<keyword evidence="1" id="KW-1133">Transmembrane helix</keyword>
<evidence type="ECO:0000313" key="3">
    <source>
        <dbReference type="Proteomes" id="UP000242687"/>
    </source>
</evidence>
<accession>A0A2H9VP55</accession>
<dbReference type="OrthoDB" id="1377395at2"/>
<keyword evidence="3" id="KW-1185">Reference proteome</keyword>
<name>A0A2H9VP55_9SPHI</name>
<sequence length="127" mass="14297">MTKEKKLILLLLITSLMGYMEWGGNNHIFLAQAEVEAFKNLFSNPTSALHPFILIPFAGQVLLLVNLLRKQPHKAFTYIGTACLGILLGFMFIIGVTTVHFKIIISTLPFLITAVVMVRYYRELGVE</sequence>
<protein>
    <recommendedName>
        <fullName evidence="4">DoxX-like protein</fullName>
    </recommendedName>
</protein>
<feature type="transmembrane region" description="Helical" evidence="1">
    <location>
        <begin position="49"/>
        <end position="68"/>
    </location>
</feature>
<dbReference type="Proteomes" id="UP000242687">
    <property type="component" value="Unassembled WGS sequence"/>
</dbReference>
<keyword evidence="1" id="KW-0472">Membrane</keyword>
<comment type="caution">
    <text evidence="2">The sequence shown here is derived from an EMBL/GenBank/DDBJ whole genome shotgun (WGS) entry which is preliminary data.</text>
</comment>
<feature type="transmembrane region" description="Helical" evidence="1">
    <location>
        <begin position="75"/>
        <end position="97"/>
    </location>
</feature>
<dbReference type="AlphaFoldDB" id="A0A2H9VP55"/>
<evidence type="ECO:0000256" key="1">
    <source>
        <dbReference type="SAM" id="Phobius"/>
    </source>
</evidence>
<organism evidence="2 3">
    <name type="scientific">Mucilaginibacter auburnensis</name>
    <dbReference type="NCBI Taxonomy" id="1457233"/>
    <lineage>
        <taxon>Bacteria</taxon>
        <taxon>Pseudomonadati</taxon>
        <taxon>Bacteroidota</taxon>
        <taxon>Sphingobacteriia</taxon>
        <taxon>Sphingobacteriales</taxon>
        <taxon>Sphingobacteriaceae</taxon>
        <taxon>Mucilaginibacter</taxon>
    </lineage>
</organism>
<gene>
    <name evidence="2" type="ORF">CLV57_3236</name>
</gene>
<evidence type="ECO:0000313" key="2">
    <source>
        <dbReference type="EMBL" id="PJJ80092.1"/>
    </source>
</evidence>
<feature type="transmembrane region" description="Helical" evidence="1">
    <location>
        <begin position="103"/>
        <end position="121"/>
    </location>
</feature>
<dbReference type="RefSeq" id="WP_100342389.1">
    <property type="nucleotide sequence ID" value="NZ_PGFJ01000002.1"/>
</dbReference>
<reference evidence="2 3" key="1">
    <citation type="submission" date="2017-11" db="EMBL/GenBank/DDBJ databases">
        <title>Genomic Encyclopedia of Archaeal and Bacterial Type Strains, Phase II (KMG-II): From Individual Species to Whole Genera.</title>
        <authorList>
            <person name="Goeker M."/>
        </authorList>
    </citation>
    <scope>NUCLEOTIDE SEQUENCE [LARGE SCALE GENOMIC DNA]</scope>
    <source>
        <strain evidence="2 3">DSM 28175</strain>
    </source>
</reference>
<dbReference type="EMBL" id="PGFJ01000002">
    <property type="protein sequence ID" value="PJJ80092.1"/>
    <property type="molecule type" value="Genomic_DNA"/>
</dbReference>
<proteinExistence type="predicted"/>